<dbReference type="EMBL" id="PVNK01000249">
    <property type="protein sequence ID" value="PRP91252.1"/>
    <property type="molecule type" value="Genomic_DNA"/>
</dbReference>
<keyword evidence="2" id="KW-0282">Flagellum</keyword>
<evidence type="ECO:0000256" key="1">
    <source>
        <dbReference type="SAM" id="MobiDB-lite"/>
    </source>
</evidence>
<comment type="caution">
    <text evidence="2">The sequence shown here is derived from an EMBL/GenBank/DDBJ whole genome shotgun (WGS) entry which is preliminary data.</text>
</comment>
<feature type="compositionally biased region" description="Basic and acidic residues" evidence="1">
    <location>
        <begin position="243"/>
        <end position="266"/>
    </location>
</feature>
<proteinExistence type="predicted"/>
<sequence length="325" mass="35691">MPGVLHQGILSVFCDDPWLPFDLLGLARPSLGTLVDRRTEVDSLPTDAKSQPVGLPDLVLCAREPGDPRRGVVICIEVQLERDEAKRYSIPFYQAALAKRHQLPCWVFVVSFSPALSAAVVAWSEGPPPRVEAEVIDAGNVPVPTSVEQAIARPTAAVLAAALHGYGGDLNAARLGIQACGGLPDETRLRYTRTILAALSKRRRELLIKELPVQQRDKLWEIERQSGTFLLGVEQGLEQGLEQGREQGREQGLEQGREQGLEQGREQGRRETLVELILALLEVRGIAVDRAAEARIRGCEALVTLQSWARGAREVSDVHALFEEE</sequence>
<protein>
    <submittedName>
        <fullName evidence="2">Flagellar assembly protein H</fullName>
    </submittedName>
</protein>
<dbReference type="GO" id="GO:0009288">
    <property type="term" value="C:bacterial-type flagellum"/>
    <property type="evidence" value="ECO:0007669"/>
    <property type="project" value="InterPro"/>
</dbReference>
<reference evidence="2 3" key="1">
    <citation type="submission" date="2018-03" db="EMBL/GenBank/DDBJ databases">
        <title>Draft Genome Sequences of the Obligatory Marine Myxobacteria Enhygromyxa salina SWB005.</title>
        <authorList>
            <person name="Poehlein A."/>
            <person name="Moghaddam J.A."/>
            <person name="Harms H."/>
            <person name="Alanjari M."/>
            <person name="Koenig G.M."/>
            <person name="Daniel R."/>
            <person name="Schaeberle T.F."/>
        </authorList>
    </citation>
    <scope>NUCLEOTIDE SEQUENCE [LARGE SCALE GENOMIC DNA]</scope>
    <source>
        <strain evidence="2 3">SWB005</strain>
    </source>
</reference>
<evidence type="ECO:0000313" key="3">
    <source>
        <dbReference type="Proteomes" id="UP000237968"/>
    </source>
</evidence>
<keyword evidence="3" id="KW-1185">Reference proteome</keyword>
<feature type="region of interest" description="Disordered" evidence="1">
    <location>
        <begin position="242"/>
        <end position="266"/>
    </location>
</feature>
<dbReference type="GO" id="GO:0071973">
    <property type="term" value="P:bacterial-type flagellum-dependent cell motility"/>
    <property type="evidence" value="ECO:0007669"/>
    <property type="project" value="InterPro"/>
</dbReference>
<organism evidence="2 3">
    <name type="scientific">Enhygromyxa salina</name>
    <dbReference type="NCBI Taxonomy" id="215803"/>
    <lineage>
        <taxon>Bacteria</taxon>
        <taxon>Pseudomonadati</taxon>
        <taxon>Myxococcota</taxon>
        <taxon>Polyangia</taxon>
        <taxon>Nannocystales</taxon>
        <taxon>Nannocystaceae</taxon>
        <taxon>Enhygromyxa</taxon>
    </lineage>
</organism>
<name>A0A2S9XEG1_9BACT</name>
<evidence type="ECO:0000313" key="2">
    <source>
        <dbReference type="EMBL" id="PRP91252.1"/>
    </source>
</evidence>
<dbReference type="AlphaFoldDB" id="A0A2S9XEG1"/>
<dbReference type="GO" id="GO:0003774">
    <property type="term" value="F:cytoskeletal motor activity"/>
    <property type="evidence" value="ECO:0007669"/>
    <property type="project" value="InterPro"/>
</dbReference>
<gene>
    <name evidence="2" type="ORF">ENSA5_56650</name>
</gene>
<dbReference type="Proteomes" id="UP000237968">
    <property type="component" value="Unassembled WGS sequence"/>
</dbReference>
<accession>A0A2S9XEG1</accession>
<dbReference type="PRINTS" id="PR01003">
    <property type="entry name" value="FLGFLIH"/>
</dbReference>
<dbReference type="InterPro" id="IPR000563">
    <property type="entry name" value="Flag_FliH"/>
</dbReference>
<keyword evidence="2" id="KW-0966">Cell projection</keyword>
<keyword evidence="2" id="KW-0969">Cilium</keyword>